<gene>
    <name evidence="1" type="ORF">BCV72DRAFT_330383</name>
</gene>
<protein>
    <submittedName>
        <fullName evidence="1">Uncharacterized protein</fullName>
    </submittedName>
</protein>
<proteinExistence type="predicted"/>
<dbReference type="VEuPathDB" id="FungiDB:BCV72DRAFT_330383"/>
<dbReference type="Proteomes" id="UP000242414">
    <property type="component" value="Unassembled WGS sequence"/>
</dbReference>
<reference evidence="1" key="1">
    <citation type="journal article" date="2016" name="Proc. Natl. Acad. Sci. U.S.A.">
        <title>Lipid metabolic changes in an early divergent fungus govern the establishment of a mutualistic symbiosis with endobacteria.</title>
        <authorList>
            <person name="Lastovetsky O.A."/>
            <person name="Gaspar M.L."/>
            <person name="Mondo S.J."/>
            <person name="LaButti K.M."/>
            <person name="Sandor L."/>
            <person name="Grigoriev I.V."/>
            <person name="Henry S.A."/>
            <person name="Pawlowska T.E."/>
        </authorList>
    </citation>
    <scope>NUCLEOTIDE SEQUENCE [LARGE SCALE GENOMIC DNA]</scope>
    <source>
        <strain evidence="1">ATCC 52814</strain>
    </source>
</reference>
<dbReference type="EMBL" id="KV921940">
    <property type="protein sequence ID" value="ORE05636.1"/>
    <property type="molecule type" value="Genomic_DNA"/>
</dbReference>
<sequence length="67" mass="7588">LRDLLLETSSCFGCNDRSKISFDHHKGSFGVLSMLKTTVDTLLRVNSKIWSFHPCSRQNHILAEPKA</sequence>
<feature type="non-terminal residue" evidence="1">
    <location>
        <position position="1"/>
    </location>
</feature>
<accession>A0A1X0R0W6</accession>
<name>A0A1X0R0W6_RHIZD</name>
<dbReference type="OrthoDB" id="2281594at2759"/>
<organism evidence="1">
    <name type="scientific">Rhizopus microsporus var. microsporus</name>
    <dbReference type="NCBI Taxonomy" id="86635"/>
    <lineage>
        <taxon>Eukaryota</taxon>
        <taxon>Fungi</taxon>
        <taxon>Fungi incertae sedis</taxon>
        <taxon>Mucoromycota</taxon>
        <taxon>Mucoromycotina</taxon>
        <taxon>Mucoromycetes</taxon>
        <taxon>Mucorales</taxon>
        <taxon>Mucorineae</taxon>
        <taxon>Rhizopodaceae</taxon>
        <taxon>Rhizopus</taxon>
    </lineage>
</organism>
<evidence type="ECO:0000313" key="1">
    <source>
        <dbReference type="EMBL" id="ORE05636.1"/>
    </source>
</evidence>
<dbReference type="AlphaFoldDB" id="A0A1X0R0W6"/>